<reference evidence="2 3" key="1">
    <citation type="submission" date="2019-05" db="EMBL/GenBank/DDBJ databases">
        <title>Another draft genome of Portunus trituberculatus and its Hox gene families provides insights of decapod evolution.</title>
        <authorList>
            <person name="Jeong J.-H."/>
            <person name="Song I."/>
            <person name="Kim S."/>
            <person name="Choi T."/>
            <person name="Kim D."/>
            <person name="Ryu S."/>
            <person name="Kim W."/>
        </authorList>
    </citation>
    <scope>NUCLEOTIDE SEQUENCE [LARGE SCALE GENOMIC DNA]</scope>
    <source>
        <tissue evidence="2">Muscle</tissue>
    </source>
</reference>
<proteinExistence type="predicted"/>
<keyword evidence="3" id="KW-1185">Reference proteome</keyword>
<organism evidence="2 3">
    <name type="scientific">Portunus trituberculatus</name>
    <name type="common">Swimming crab</name>
    <name type="synonym">Neptunus trituberculatus</name>
    <dbReference type="NCBI Taxonomy" id="210409"/>
    <lineage>
        <taxon>Eukaryota</taxon>
        <taxon>Metazoa</taxon>
        <taxon>Ecdysozoa</taxon>
        <taxon>Arthropoda</taxon>
        <taxon>Crustacea</taxon>
        <taxon>Multicrustacea</taxon>
        <taxon>Malacostraca</taxon>
        <taxon>Eumalacostraca</taxon>
        <taxon>Eucarida</taxon>
        <taxon>Decapoda</taxon>
        <taxon>Pleocyemata</taxon>
        <taxon>Brachyura</taxon>
        <taxon>Eubrachyura</taxon>
        <taxon>Portunoidea</taxon>
        <taxon>Portunidae</taxon>
        <taxon>Portuninae</taxon>
        <taxon>Portunus</taxon>
    </lineage>
</organism>
<sequence length="71" mass="8327">MLTRAGSEEKYTRRRRRRARSRSRIKEEEEEEEEDLGVARMTNGAKEEEWRVTGTAGFLASLRRVPAEFPT</sequence>
<evidence type="ECO:0000256" key="1">
    <source>
        <dbReference type="SAM" id="MobiDB-lite"/>
    </source>
</evidence>
<evidence type="ECO:0000313" key="2">
    <source>
        <dbReference type="EMBL" id="MPC71947.1"/>
    </source>
</evidence>
<accession>A0A5B7HRS5</accession>
<feature type="compositionally biased region" description="Basic and acidic residues" evidence="1">
    <location>
        <begin position="1"/>
        <end position="11"/>
    </location>
</feature>
<protein>
    <submittedName>
        <fullName evidence="2">Uncharacterized protein</fullName>
    </submittedName>
</protein>
<gene>
    <name evidence="2" type="ORF">E2C01_066239</name>
</gene>
<feature type="region of interest" description="Disordered" evidence="1">
    <location>
        <begin position="1"/>
        <end position="38"/>
    </location>
</feature>
<dbReference type="AlphaFoldDB" id="A0A5B7HRS5"/>
<comment type="caution">
    <text evidence="2">The sequence shown here is derived from an EMBL/GenBank/DDBJ whole genome shotgun (WGS) entry which is preliminary data.</text>
</comment>
<dbReference type="Proteomes" id="UP000324222">
    <property type="component" value="Unassembled WGS sequence"/>
</dbReference>
<feature type="compositionally biased region" description="Basic residues" evidence="1">
    <location>
        <begin position="12"/>
        <end position="23"/>
    </location>
</feature>
<evidence type="ECO:0000313" key="3">
    <source>
        <dbReference type="Proteomes" id="UP000324222"/>
    </source>
</evidence>
<name>A0A5B7HRS5_PORTR</name>
<dbReference type="EMBL" id="VSRR010033816">
    <property type="protein sequence ID" value="MPC71947.1"/>
    <property type="molecule type" value="Genomic_DNA"/>
</dbReference>